<keyword evidence="3" id="KW-0804">Transcription</keyword>
<dbReference type="PANTHER" id="PTHR43133:SF39">
    <property type="entry name" value="SIMILAR TO RNA POLYMERASE SIGMA-E FACTOR"/>
    <property type="match status" value="1"/>
</dbReference>
<keyword evidence="6" id="KW-1185">Reference proteome</keyword>
<dbReference type="SUPFAM" id="SSF88659">
    <property type="entry name" value="Sigma3 and sigma4 domains of RNA polymerase sigma factors"/>
    <property type="match status" value="1"/>
</dbReference>
<dbReference type="EMBL" id="JAMXLR010000060">
    <property type="protein sequence ID" value="MCO6045613.1"/>
    <property type="molecule type" value="Genomic_DNA"/>
</dbReference>
<dbReference type="InterPro" id="IPR011517">
    <property type="entry name" value="RNA_pol_sigma70_ECF-like"/>
</dbReference>
<dbReference type="InterPro" id="IPR053812">
    <property type="entry name" value="HTH_Sigma70_ECF-like"/>
</dbReference>
<dbReference type="Proteomes" id="UP001155241">
    <property type="component" value="Unassembled WGS sequence"/>
</dbReference>
<dbReference type="GO" id="GO:0006352">
    <property type="term" value="P:DNA-templated transcription initiation"/>
    <property type="evidence" value="ECO:0007669"/>
    <property type="project" value="InterPro"/>
</dbReference>
<evidence type="ECO:0000313" key="6">
    <source>
        <dbReference type="Proteomes" id="UP001155241"/>
    </source>
</evidence>
<keyword evidence="1" id="KW-0805">Transcription regulation</keyword>
<protein>
    <submittedName>
        <fullName evidence="5">ECF-type sigma factor</fullName>
    </submittedName>
</protein>
<evidence type="ECO:0000256" key="1">
    <source>
        <dbReference type="ARBA" id="ARBA00023015"/>
    </source>
</evidence>
<dbReference type="CDD" id="cd06171">
    <property type="entry name" value="Sigma70_r4"/>
    <property type="match status" value="1"/>
</dbReference>
<feature type="domain" description="RNA polymerase sigma-70 ECF-like HTH" evidence="4">
    <location>
        <begin position="17"/>
        <end position="199"/>
    </location>
</feature>
<evidence type="ECO:0000256" key="3">
    <source>
        <dbReference type="ARBA" id="ARBA00023163"/>
    </source>
</evidence>
<dbReference type="GO" id="GO:0016987">
    <property type="term" value="F:sigma factor activity"/>
    <property type="evidence" value="ECO:0007669"/>
    <property type="project" value="UniProtKB-KW"/>
</dbReference>
<dbReference type="AlphaFoldDB" id="A0A9X2JID4"/>
<dbReference type="PANTHER" id="PTHR43133">
    <property type="entry name" value="RNA POLYMERASE ECF-TYPE SIGMA FACTO"/>
    <property type="match status" value="1"/>
</dbReference>
<comment type="caution">
    <text evidence="5">The sequence shown here is derived from an EMBL/GenBank/DDBJ whole genome shotgun (WGS) entry which is preliminary data.</text>
</comment>
<dbReference type="InterPro" id="IPR039425">
    <property type="entry name" value="RNA_pol_sigma-70-like"/>
</dbReference>
<dbReference type="NCBIfam" id="TIGR02999">
    <property type="entry name" value="Sig-70_X6"/>
    <property type="match status" value="1"/>
</dbReference>
<evidence type="ECO:0000259" key="4">
    <source>
        <dbReference type="Pfam" id="PF07638"/>
    </source>
</evidence>
<dbReference type="InterPro" id="IPR013324">
    <property type="entry name" value="RNA_pol_sigma_r3/r4-like"/>
</dbReference>
<dbReference type="InterPro" id="IPR014284">
    <property type="entry name" value="RNA_pol_sigma-70_dom"/>
</dbReference>
<gene>
    <name evidence="5" type="ORF">NG895_17080</name>
</gene>
<evidence type="ECO:0000256" key="2">
    <source>
        <dbReference type="ARBA" id="ARBA00023082"/>
    </source>
</evidence>
<reference evidence="5" key="1">
    <citation type="submission" date="2022-06" db="EMBL/GenBank/DDBJ databases">
        <title>Aeoliella straminimaris, a novel planctomycete from sediments.</title>
        <authorList>
            <person name="Vitorino I.R."/>
            <person name="Lage O.M."/>
        </authorList>
    </citation>
    <scope>NUCLEOTIDE SEQUENCE</scope>
    <source>
        <strain evidence="5">ICT_H6.2</strain>
    </source>
</reference>
<dbReference type="InterPro" id="IPR036388">
    <property type="entry name" value="WH-like_DNA-bd_sf"/>
</dbReference>
<accession>A0A9X2JID4</accession>
<sequence length="204" mass="23174">MSNSFPWGVTVDANSTESVTVLLNRVEGGDLAAGEVLYHRVERELRAIAEKQIRDERAGHSLQATLLIDDAFLRLTNGITEVGWQNRRHFFRAAARAMRQMLVDHERARRAARRGGRVHQRVALELDRLGTEQNEIDLLALNEALDKLAKRDPRQSEIVDLHHFGGLSLKETADLLEISVGTVKSDWRLAKAWLHRELSNERTT</sequence>
<dbReference type="NCBIfam" id="TIGR02937">
    <property type="entry name" value="sigma70-ECF"/>
    <property type="match status" value="1"/>
</dbReference>
<evidence type="ECO:0000313" key="5">
    <source>
        <dbReference type="EMBL" id="MCO6045613.1"/>
    </source>
</evidence>
<name>A0A9X2JID4_9BACT</name>
<organism evidence="5 6">
    <name type="scientific">Aeoliella straminimaris</name>
    <dbReference type="NCBI Taxonomy" id="2954799"/>
    <lineage>
        <taxon>Bacteria</taxon>
        <taxon>Pseudomonadati</taxon>
        <taxon>Planctomycetota</taxon>
        <taxon>Planctomycetia</taxon>
        <taxon>Pirellulales</taxon>
        <taxon>Lacipirellulaceae</taxon>
        <taxon>Aeoliella</taxon>
    </lineage>
</organism>
<dbReference type="Gene3D" id="1.10.10.10">
    <property type="entry name" value="Winged helix-like DNA-binding domain superfamily/Winged helix DNA-binding domain"/>
    <property type="match status" value="1"/>
</dbReference>
<dbReference type="Pfam" id="PF07638">
    <property type="entry name" value="Sigma70_ECF"/>
    <property type="match status" value="1"/>
</dbReference>
<proteinExistence type="predicted"/>
<keyword evidence="2" id="KW-0731">Sigma factor</keyword>